<reference evidence="2" key="1">
    <citation type="submission" date="2023-02" db="EMBL/GenBank/DDBJ databases">
        <title>Actinomadura rubrobrunea NBRC 14622.</title>
        <authorList>
            <person name="Ichikawa N."/>
            <person name="Sato H."/>
            <person name="Tonouchi N."/>
        </authorList>
    </citation>
    <scope>NUCLEOTIDE SEQUENCE</scope>
    <source>
        <strain evidence="2">NBRC 14622</strain>
    </source>
</reference>
<protein>
    <submittedName>
        <fullName evidence="2">N-acetyltransferase</fullName>
    </submittedName>
</protein>
<feature type="domain" description="N-acetyltransferase" evidence="1">
    <location>
        <begin position="13"/>
        <end position="179"/>
    </location>
</feature>
<evidence type="ECO:0000259" key="1">
    <source>
        <dbReference type="PROSITE" id="PS51186"/>
    </source>
</evidence>
<comment type="caution">
    <text evidence="2">The sequence shown here is derived from an EMBL/GenBank/DDBJ whole genome shotgun (WGS) entry which is preliminary data.</text>
</comment>
<evidence type="ECO:0000313" key="2">
    <source>
        <dbReference type="EMBL" id="GLW67673.1"/>
    </source>
</evidence>
<dbReference type="InterPro" id="IPR016181">
    <property type="entry name" value="Acyl_CoA_acyltransferase"/>
</dbReference>
<sequence length="187" mass="20867">MFPVLITDAERGVTLREFTADDVDAVLAVYGDPKVTEHLSFEPRNRDQVTATINSVTAAARAEPRTEYSLAVENDSEVIGFARLAVDTQHPGQSSAQLGFALRASHWGRGLGTATVRLLLRLGFEELGLYRLWGARSPENLASARVMTRLGMVEEGRIRGHIRVRDRWRDSVVHSILADEWSADQRR</sequence>
<dbReference type="GO" id="GO:0016747">
    <property type="term" value="F:acyltransferase activity, transferring groups other than amino-acyl groups"/>
    <property type="evidence" value="ECO:0007669"/>
    <property type="project" value="InterPro"/>
</dbReference>
<organism evidence="2 3">
    <name type="scientific">Actinomadura rubrobrunea</name>
    <dbReference type="NCBI Taxonomy" id="115335"/>
    <lineage>
        <taxon>Bacteria</taxon>
        <taxon>Bacillati</taxon>
        <taxon>Actinomycetota</taxon>
        <taxon>Actinomycetes</taxon>
        <taxon>Streptosporangiales</taxon>
        <taxon>Thermomonosporaceae</taxon>
        <taxon>Actinomadura</taxon>
    </lineage>
</organism>
<name>A0A9W6Q3C5_9ACTN</name>
<gene>
    <name evidence="2" type="ORF">Arub01_59160</name>
</gene>
<dbReference type="Gene3D" id="3.40.630.30">
    <property type="match status" value="1"/>
</dbReference>
<keyword evidence="3" id="KW-1185">Reference proteome</keyword>
<dbReference type="EMBL" id="BSRZ01000032">
    <property type="protein sequence ID" value="GLW67673.1"/>
    <property type="molecule type" value="Genomic_DNA"/>
</dbReference>
<dbReference type="InterPro" id="IPR051531">
    <property type="entry name" value="N-acetyltransferase"/>
</dbReference>
<dbReference type="PROSITE" id="PS51186">
    <property type="entry name" value="GNAT"/>
    <property type="match status" value="1"/>
</dbReference>
<dbReference type="Proteomes" id="UP001165124">
    <property type="component" value="Unassembled WGS sequence"/>
</dbReference>
<proteinExistence type="predicted"/>
<dbReference type="Pfam" id="PF13302">
    <property type="entry name" value="Acetyltransf_3"/>
    <property type="match status" value="1"/>
</dbReference>
<accession>A0A9W6Q3C5</accession>
<dbReference type="CDD" id="cd04301">
    <property type="entry name" value="NAT_SF"/>
    <property type="match status" value="1"/>
</dbReference>
<dbReference type="InterPro" id="IPR000182">
    <property type="entry name" value="GNAT_dom"/>
</dbReference>
<dbReference type="AlphaFoldDB" id="A0A9W6Q3C5"/>
<dbReference type="SUPFAM" id="SSF55729">
    <property type="entry name" value="Acyl-CoA N-acyltransferases (Nat)"/>
    <property type="match status" value="1"/>
</dbReference>
<dbReference type="PANTHER" id="PTHR43792">
    <property type="entry name" value="GNAT FAMILY, PUTATIVE (AFU_ORTHOLOGUE AFUA_3G00765)-RELATED-RELATED"/>
    <property type="match status" value="1"/>
</dbReference>
<evidence type="ECO:0000313" key="3">
    <source>
        <dbReference type="Proteomes" id="UP001165124"/>
    </source>
</evidence>